<dbReference type="Gene3D" id="1.10.260.40">
    <property type="entry name" value="lambda repressor-like DNA-binding domains"/>
    <property type="match status" value="1"/>
</dbReference>
<gene>
    <name evidence="5" type="ORF">DFR46_1867</name>
</gene>
<protein>
    <submittedName>
        <fullName evidence="5">DNA-binding XRE family transcriptional regulator</fullName>
    </submittedName>
</protein>
<name>A0A3D9FGA0_9SPHN</name>
<dbReference type="InterPro" id="IPR010982">
    <property type="entry name" value="Lambda_DNA-bd_dom_sf"/>
</dbReference>
<comment type="caution">
    <text evidence="5">The sequence shown here is derived from an EMBL/GenBank/DDBJ whole genome shotgun (WGS) entry which is preliminary data.</text>
</comment>
<evidence type="ECO:0000256" key="1">
    <source>
        <dbReference type="ARBA" id="ARBA00023015"/>
    </source>
</evidence>
<keyword evidence="3" id="KW-0804">Transcription</keyword>
<evidence type="ECO:0000313" key="5">
    <source>
        <dbReference type="EMBL" id="RED16835.1"/>
    </source>
</evidence>
<dbReference type="PANTHER" id="PTHR46797:SF23">
    <property type="entry name" value="HTH-TYPE TRANSCRIPTIONAL REGULATOR SUTR"/>
    <property type="match status" value="1"/>
</dbReference>
<keyword evidence="1" id="KW-0805">Transcription regulation</keyword>
<accession>A0A3D9FGA0</accession>
<dbReference type="InterPro" id="IPR050807">
    <property type="entry name" value="TransReg_Diox_bact_type"/>
</dbReference>
<evidence type="ECO:0000256" key="2">
    <source>
        <dbReference type="ARBA" id="ARBA00023125"/>
    </source>
</evidence>
<dbReference type="SMART" id="SM00530">
    <property type="entry name" value="HTH_XRE"/>
    <property type="match status" value="1"/>
</dbReference>
<proteinExistence type="predicted"/>
<sequence>MYGRALKLIRQYHRLSQIELADQLDVSPSYLNEIEREKKEPSLDVLKRYARRFDIPLSSLVLFAERSDQSAKEGARSFIADKALRMLEWIAEEPGSENGEKTQTAYTS</sequence>
<dbReference type="PROSITE" id="PS50943">
    <property type="entry name" value="HTH_CROC1"/>
    <property type="match status" value="1"/>
</dbReference>
<dbReference type="CDD" id="cd00093">
    <property type="entry name" value="HTH_XRE"/>
    <property type="match status" value="1"/>
</dbReference>
<organism evidence="5 6">
    <name type="scientific">Parasphingopyxis lamellibrachiae</name>
    <dbReference type="NCBI Taxonomy" id="680125"/>
    <lineage>
        <taxon>Bacteria</taxon>
        <taxon>Pseudomonadati</taxon>
        <taxon>Pseudomonadota</taxon>
        <taxon>Alphaproteobacteria</taxon>
        <taxon>Sphingomonadales</taxon>
        <taxon>Sphingomonadaceae</taxon>
        <taxon>Parasphingopyxis</taxon>
    </lineage>
</organism>
<evidence type="ECO:0000259" key="4">
    <source>
        <dbReference type="PROSITE" id="PS50943"/>
    </source>
</evidence>
<dbReference type="GO" id="GO:0003677">
    <property type="term" value="F:DNA binding"/>
    <property type="evidence" value="ECO:0007669"/>
    <property type="project" value="UniProtKB-KW"/>
</dbReference>
<dbReference type="InterPro" id="IPR001387">
    <property type="entry name" value="Cro/C1-type_HTH"/>
</dbReference>
<dbReference type="GO" id="GO:0005829">
    <property type="term" value="C:cytosol"/>
    <property type="evidence" value="ECO:0007669"/>
    <property type="project" value="TreeGrafter"/>
</dbReference>
<dbReference type="SUPFAM" id="SSF47413">
    <property type="entry name" value="lambda repressor-like DNA-binding domains"/>
    <property type="match status" value="1"/>
</dbReference>
<dbReference type="PANTHER" id="PTHR46797">
    <property type="entry name" value="HTH-TYPE TRANSCRIPTIONAL REGULATOR"/>
    <property type="match status" value="1"/>
</dbReference>
<dbReference type="EMBL" id="QRDP01000004">
    <property type="protein sequence ID" value="RED16835.1"/>
    <property type="molecule type" value="Genomic_DNA"/>
</dbReference>
<evidence type="ECO:0000313" key="6">
    <source>
        <dbReference type="Proteomes" id="UP000256310"/>
    </source>
</evidence>
<dbReference type="Proteomes" id="UP000256310">
    <property type="component" value="Unassembled WGS sequence"/>
</dbReference>
<dbReference type="Pfam" id="PF01381">
    <property type="entry name" value="HTH_3"/>
    <property type="match status" value="1"/>
</dbReference>
<dbReference type="OrthoDB" id="407979at2"/>
<feature type="domain" description="HTH cro/C1-type" evidence="4">
    <location>
        <begin position="6"/>
        <end position="60"/>
    </location>
</feature>
<keyword evidence="2 5" id="KW-0238">DNA-binding</keyword>
<keyword evidence="6" id="KW-1185">Reference proteome</keyword>
<dbReference type="AlphaFoldDB" id="A0A3D9FGA0"/>
<dbReference type="RefSeq" id="WP_116236201.1">
    <property type="nucleotide sequence ID" value="NZ_QRDP01000004.1"/>
</dbReference>
<evidence type="ECO:0000256" key="3">
    <source>
        <dbReference type="ARBA" id="ARBA00023163"/>
    </source>
</evidence>
<dbReference type="GO" id="GO:0003700">
    <property type="term" value="F:DNA-binding transcription factor activity"/>
    <property type="evidence" value="ECO:0007669"/>
    <property type="project" value="TreeGrafter"/>
</dbReference>
<reference evidence="5 6" key="1">
    <citation type="submission" date="2018-07" db="EMBL/GenBank/DDBJ databases">
        <title>Genomic Encyclopedia of Type Strains, Phase IV (KMG-IV): sequencing the most valuable type-strain genomes for metagenomic binning, comparative biology and taxonomic classification.</title>
        <authorList>
            <person name="Goeker M."/>
        </authorList>
    </citation>
    <scope>NUCLEOTIDE SEQUENCE [LARGE SCALE GENOMIC DNA]</scope>
    <source>
        <strain evidence="5 6">DSM 26725</strain>
    </source>
</reference>